<evidence type="ECO:0000313" key="2">
    <source>
        <dbReference type="Proteomes" id="UP000652761"/>
    </source>
</evidence>
<evidence type="ECO:0000313" key="1">
    <source>
        <dbReference type="EMBL" id="MQL94392.1"/>
    </source>
</evidence>
<protein>
    <submittedName>
        <fullName evidence="1">Uncharacterized protein</fullName>
    </submittedName>
</protein>
<keyword evidence="2" id="KW-1185">Reference proteome</keyword>
<gene>
    <name evidence="1" type="ORF">Taro_027054</name>
</gene>
<name>A0A843V7P7_COLES</name>
<organism evidence="1 2">
    <name type="scientific">Colocasia esculenta</name>
    <name type="common">Wild taro</name>
    <name type="synonym">Arum esculentum</name>
    <dbReference type="NCBI Taxonomy" id="4460"/>
    <lineage>
        <taxon>Eukaryota</taxon>
        <taxon>Viridiplantae</taxon>
        <taxon>Streptophyta</taxon>
        <taxon>Embryophyta</taxon>
        <taxon>Tracheophyta</taxon>
        <taxon>Spermatophyta</taxon>
        <taxon>Magnoliopsida</taxon>
        <taxon>Liliopsida</taxon>
        <taxon>Araceae</taxon>
        <taxon>Aroideae</taxon>
        <taxon>Colocasieae</taxon>
        <taxon>Colocasia</taxon>
    </lineage>
</organism>
<comment type="caution">
    <text evidence="1">The sequence shown here is derived from an EMBL/GenBank/DDBJ whole genome shotgun (WGS) entry which is preliminary data.</text>
</comment>
<dbReference type="AlphaFoldDB" id="A0A843V7P7"/>
<sequence length="166" mass="18197">MFPLFVHPLRGHAGSAPVANGWNLPRGASRARSFGASAVVRLEYESDEEWEVSGGGKPDACGEVEGSGIQWVFMGSHSSQKHDDDTWIAALLGVHQEFHPRSSLYKKVLFAPSPSLYLAMKLLFEEATKILPIKRHDIYSTKNKTVIADAMSSIDISVPSVELDDT</sequence>
<dbReference type="EMBL" id="NMUH01001668">
    <property type="protein sequence ID" value="MQL94392.1"/>
    <property type="molecule type" value="Genomic_DNA"/>
</dbReference>
<proteinExistence type="predicted"/>
<reference evidence="1" key="1">
    <citation type="submission" date="2017-07" db="EMBL/GenBank/DDBJ databases">
        <title>Taro Niue Genome Assembly and Annotation.</title>
        <authorList>
            <person name="Atibalentja N."/>
            <person name="Keating K."/>
            <person name="Fields C.J."/>
        </authorList>
    </citation>
    <scope>NUCLEOTIDE SEQUENCE</scope>
    <source>
        <strain evidence="1">Niue_2</strain>
        <tissue evidence="1">Leaf</tissue>
    </source>
</reference>
<dbReference type="Proteomes" id="UP000652761">
    <property type="component" value="Unassembled WGS sequence"/>
</dbReference>
<accession>A0A843V7P7</accession>
<dbReference type="OrthoDB" id="439792at2759"/>